<comment type="caution">
    <text evidence="3">The sequence shown here is derived from an EMBL/GenBank/DDBJ whole genome shotgun (WGS) entry which is preliminary data.</text>
</comment>
<feature type="domain" description="BON" evidence="2">
    <location>
        <begin position="32"/>
        <end position="100"/>
    </location>
</feature>
<dbReference type="Pfam" id="PF04972">
    <property type="entry name" value="BON"/>
    <property type="match status" value="2"/>
</dbReference>
<dbReference type="eggNOG" id="COG2823">
    <property type="taxonomic scope" value="Bacteria"/>
</dbReference>
<dbReference type="Gene3D" id="3.30.1340.30">
    <property type="match status" value="2"/>
</dbReference>
<dbReference type="InterPro" id="IPR007055">
    <property type="entry name" value="BON_dom"/>
</dbReference>
<dbReference type="Proteomes" id="UP000006327">
    <property type="component" value="Unassembled WGS sequence"/>
</dbReference>
<dbReference type="InterPro" id="IPR051686">
    <property type="entry name" value="Lipoprotein_DolP"/>
</dbReference>
<dbReference type="PANTHER" id="PTHR34606:SF15">
    <property type="entry name" value="BON DOMAIN-CONTAINING PROTEIN"/>
    <property type="match status" value="1"/>
</dbReference>
<dbReference type="SMART" id="SM00749">
    <property type="entry name" value="BON"/>
    <property type="match status" value="2"/>
</dbReference>
<name>K6YT43_9ALTE</name>
<accession>K6YT43</accession>
<evidence type="ECO:0000259" key="2">
    <source>
        <dbReference type="PROSITE" id="PS50914"/>
    </source>
</evidence>
<reference evidence="3 4" key="1">
    <citation type="journal article" date="2017" name="Antonie Van Leeuwenhoek">
        <title>Rhizobium rhizosphaerae sp. nov., a novel species isolated from rice rhizosphere.</title>
        <authorList>
            <person name="Zhao J.J."/>
            <person name="Zhang J."/>
            <person name="Zhang R.J."/>
            <person name="Zhang C.W."/>
            <person name="Yin H.Q."/>
            <person name="Zhang X.X."/>
        </authorList>
    </citation>
    <scope>NUCLEOTIDE SEQUENCE [LARGE SCALE GENOMIC DNA]</scope>
    <source>
        <strain evidence="3 4">BSs20135</strain>
    </source>
</reference>
<organism evidence="3 4">
    <name type="scientific">Paraglaciecola arctica BSs20135</name>
    <dbReference type="NCBI Taxonomy" id="493475"/>
    <lineage>
        <taxon>Bacteria</taxon>
        <taxon>Pseudomonadati</taxon>
        <taxon>Pseudomonadota</taxon>
        <taxon>Gammaproteobacteria</taxon>
        <taxon>Alteromonadales</taxon>
        <taxon>Alteromonadaceae</taxon>
        <taxon>Paraglaciecola</taxon>
    </lineage>
</organism>
<feature type="chain" id="PRO_5003897560" evidence="1">
    <location>
        <begin position="24"/>
        <end position="188"/>
    </location>
</feature>
<dbReference type="PROSITE" id="PS50914">
    <property type="entry name" value="BON"/>
    <property type="match status" value="2"/>
</dbReference>
<dbReference type="EMBL" id="BAEO01000062">
    <property type="protein sequence ID" value="GAC21312.1"/>
    <property type="molecule type" value="Genomic_DNA"/>
</dbReference>
<dbReference type="STRING" id="493475.GARC_4370"/>
<feature type="signal peptide" evidence="1">
    <location>
        <begin position="1"/>
        <end position="23"/>
    </location>
</feature>
<keyword evidence="1" id="KW-0732">Signal</keyword>
<dbReference type="PANTHER" id="PTHR34606">
    <property type="entry name" value="BON DOMAIN-CONTAINING PROTEIN"/>
    <property type="match status" value="1"/>
</dbReference>
<evidence type="ECO:0000256" key="1">
    <source>
        <dbReference type="SAM" id="SignalP"/>
    </source>
</evidence>
<dbReference type="InterPro" id="IPR014004">
    <property type="entry name" value="Transpt-assoc_nodulatn_dom_bac"/>
</dbReference>
<evidence type="ECO:0000313" key="3">
    <source>
        <dbReference type="EMBL" id="GAC21312.1"/>
    </source>
</evidence>
<dbReference type="RefSeq" id="WP_007624103.1">
    <property type="nucleotide sequence ID" value="NZ_BAEO01000062.1"/>
</dbReference>
<protein>
    <submittedName>
        <fullName evidence="3">Transport-associated</fullName>
    </submittedName>
</protein>
<keyword evidence="4" id="KW-1185">Reference proteome</keyword>
<evidence type="ECO:0000313" key="4">
    <source>
        <dbReference type="Proteomes" id="UP000006327"/>
    </source>
</evidence>
<gene>
    <name evidence="3" type="ORF">GARC_4370</name>
</gene>
<sequence>MKLTILSVIIATAISTASLNVSAENTWKDGAKDAWIDGKAESTLLFNSNLNSFDINTDVKNGTVILTGKVKNSVDKALAEELVASLEGVTKVDNRLSVVDGKSEEHDDKVMQGLKDSKVETVVKTRLLFESQVSGLDIEVEVENGVVTLVGKVKSSAERDLAVAIAKNTNDVKSVVNKLELKEIVASN</sequence>
<feature type="domain" description="BON" evidence="2">
    <location>
        <begin position="115"/>
        <end position="183"/>
    </location>
</feature>
<dbReference type="OrthoDB" id="5733310at2"/>
<proteinExistence type="predicted"/>
<dbReference type="AlphaFoldDB" id="K6YT43"/>